<gene>
    <name evidence="7" type="primary">ampG4</name>
    <name evidence="7" type="ORF">NCCP691_33800</name>
</gene>
<keyword evidence="8" id="KW-1185">Reference proteome</keyword>
<proteinExistence type="predicted"/>
<feature type="transmembrane region" description="Helical" evidence="6">
    <location>
        <begin position="233"/>
        <end position="252"/>
    </location>
</feature>
<feature type="transmembrane region" description="Helical" evidence="6">
    <location>
        <begin position="304"/>
        <end position="324"/>
    </location>
</feature>
<feature type="transmembrane region" description="Helical" evidence="6">
    <location>
        <begin position="89"/>
        <end position="109"/>
    </location>
</feature>
<evidence type="ECO:0000256" key="6">
    <source>
        <dbReference type="SAM" id="Phobius"/>
    </source>
</evidence>
<feature type="transmembrane region" description="Helical" evidence="6">
    <location>
        <begin position="393"/>
        <end position="412"/>
    </location>
</feature>
<evidence type="ECO:0000256" key="4">
    <source>
        <dbReference type="ARBA" id="ARBA00022989"/>
    </source>
</evidence>
<dbReference type="EMBL" id="BPMK01000016">
    <property type="protein sequence ID" value="GIZ53366.1"/>
    <property type="molecule type" value="Genomic_DNA"/>
</dbReference>
<dbReference type="CDD" id="cd17485">
    <property type="entry name" value="MFS_MFSD3"/>
    <property type="match status" value="1"/>
</dbReference>
<comment type="caution">
    <text evidence="7">The sequence shown here is derived from an EMBL/GenBank/DDBJ whole genome shotgun (WGS) entry which is preliminary data.</text>
</comment>
<evidence type="ECO:0000256" key="1">
    <source>
        <dbReference type="ARBA" id="ARBA00004141"/>
    </source>
</evidence>
<sequence length="430" mass="44303">MRPTSQPTSASPDAPALRGGTILLLAALYCAQGLPSGLIAHALPVMLRQHGVDLAVIGALKLIALPWMLKVLWAPWIDRLSSRRLGHHRGWILPMQAAVLAGLAAVAMLPPDALFGPWLPVFLGLLLLLNLAAATQDVAADGLAVRLLPARWRGLGNSLQVGGYKAGMIVGGSLLLLVVEPLGWRTSIGLLAGLVALMAVPVLLFPEQRRLPRLAPLDEPAGPALLWRHYRGFLARPGVGAWLLVVLLYKLGDAVGSPMIKPMLVDQGWTSAALGRLTLVSSAAGIGGAVLGGLVYARLGAVRSLAAFGLLQAAGIAAMAWLAGGAPVQAVYAVALFEQVADAMSTVALFAVMMDRCRAGHEGGDYTFQACLQVLAAGAAGAFSGVAASALGYGGHFVLAGLLGVPAIVLAAHGGWRGMETAPAVSAPAR</sequence>
<dbReference type="InterPro" id="IPR036259">
    <property type="entry name" value="MFS_trans_sf"/>
</dbReference>
<evidence type="ECO:0000256" key="3">
    <source>
        <dbReference type="ARBA" id="ARBA00022692"/>
    </source>
</evidence>
<keyword evidence="2" id="KW-0813">Transport</keyword>
<name>A0ABQ4Q8I9_9BURK</name>
<organism evidence="7 8">
    <name type="scientific">Noviherbaspirillum aridicola</name>
    <dbReference type="NCBI Taxonomy" id="2849687"/>
    <lineage>
        <taxon>Bacteria</taxon>
        <taxon>Pseudomonadati</taxon>
        <taxon>Pseudomonadota</taxon>
        <taxon>Betaproteobacteria</taxon>
        <taxon>Burkholderiales</taxon>
        <taxon>Oxalobacteraceae</taxon>
        <taxon>Noviherbaspirillum</taxon>
    </lineage>
</organism>
<dbReference type="Pfam" id="PF07690">
    <property type="entry name" value="MFS_1"/>
    <property type="match status" value="1"/>
</dbReference>
<feature type="transmembrane region" description="Helical" evidence="6">
    <location>
        <begin position="272"/>
        <end position="297"/>
    </location>
</feature>
<feature type="transmembrane region" description="Helical" evidence="6">
    <location>
        <begin position="21"/>
        <end position="43"/>
    </location>
</feature>
<feature type="transmembrane region" description="Helical" evidence="6">
    <location>
        <begin position="155"/>
        <end position="178"/>
    </location>
</feature>
<feature type="transmembrane region" description="Helical" evidence="6">
    <location>
        <begin position="115"/>
        <end position="134"/>
    </location>
</feature>
<dbReference type="Gene3D" id="1.20.1250.20">
    <property type="entry name" value="MFS general substrate transporter like domains"/>
    <property type="match status" value="1"/>
</dbReference>
<dbReference type="InterPro" id="IPR011701">
    <property type="entry name" value="MFS"/>
</dbReference>
<dbReference type="Proteomes" id="UP000887222">
    <property type="component" value="Unassembled WGS sequence"/>
</dbReference>
<feature type="transmembrane region" description="Helical" evidence="6">
    <location>
        <begin position="366"/>
        <end position="387"/>
    </location>
</feature>
<keyword evidence="4 6" id="KW-1133">Transmembrane helix</keyword>
<feature type="transmembrane region" description="Helical" evidence="6">
    <location>
        <begin position="55"/>
        <end position="77"/>
    </location>
</feature>
<keyword evidence="3 6" id="KW-0812">Transmembrane</keyword>
<keyword evidence="5 6" id="KW-0472">Membrane</keyword>
<evidence type="ECO:0000313" key="7">
    <source>
        <dbReference type="EMBL" id="GIZ53366.1"/>
    </source>
</evidence>
<dbReference type="PANTHER" id="PTHR12778:SF10">
    <property type="entry name" value="MAJOR FACILITATOR SUPERFAMILY DOMAIN-CONTAINING PROTEIN 3"/>
    <property type="match status" value="1"/>
</dbReference>
<evidence type="ECO:0000256" key="5">
    <source>
        <dbReference type="ARBA" id="ARBA00023136"/>
    </source>
</evidence>
<accession>A0ABQ4Q8I9</accession>
<evidence type="ECO:0000313" key="8">
    <source>
        <dbReference type="Proteomes" id="UP000887222"/>
    </source>
</evidence>
<evidence type="ECO:0000256" key="2">
    <source>
        <dbReference type="ARBA" id="ARBA00022448"/>
    </source>
</evidence>
<protein>
    <submittedName>
        <fullName evidence="7">MFS transporter</fullName>
    </submittedName>
</protein>
<feature type="transmembrane region" description="Helical" evidence="6">
    <location>
        <begin position="184"/>
        <end position="205"/>
    </location>
</feature>
<feature type="transmembrane region" description="Helical" evidence="6">
    <location>
        <begin position="330"/>
        <end position="354"/>
    </location>
</feature>
<dbReference type="PANTHER" id="PTHR12778">
    <property type="entry name" value="SOLUTE CARRIER FAMILY 33 ACETYL-COA TRANSPORTER -RELATED"/>
    <property type="match status" value="1"/>
</dbReference>
<reference evidence="7 8" key="1">
    <citation type="journal article" date="2022" name="Int. J. Syst. Evol. Microbiol.">
        <title>Noviherbaspirillum aridicola sp. nov., isolated from an arid soil in Pakistan.</title>
        <authorList>
            <person name="Khan I.U."/>
            <person name="Saqib M."/>
            <person name="Amin A."/>
            <person name="Hussain F."/>
            <person name="Li L."/>
            <person name="Liu Y.H."/>
            <person name="Fang B.Z."/>
            <person name="Ahmed I."/>
            <person name="Li W.J."/>
        </authorList>
    </citation>
    <scope>NUCLEOTIDE SEQUENCE [LARGE SCALE GENOMIC DNA]</scope>
    <source>
        <strain evidence="7 8">NCCP-691</strain>
    </source>
</reference>
<dbReference type="SUPFAM" id="SSF103473">
    <property type="entry name" value="MFS general substrate transporter"/>
    <property type="match status" value="1"/>
</dbReference>
<dbReference type="InterPro" id="IPR004752">
    <property type="entry name" value="AmpG_permease/AT-1"/>
</dbReference>
<comment type="subcellular location">
    <subcellularLocation>
        <location evidence="1">Membrane</location>
        <topology evidence="1">Multi-pass membrane protein</topology>
    </subcellularLocation>
</comment>
<dbReference type="RefSeq" id="WP_220809784.1">
    <property type="nucleotide sequence ID" value="NZ_BPMK01000016.1"/>
</dbReference>